<sequence length="183" mass="21102">MIIQSILIQWTKETRGEPYASVRSHHPNHFPLPSAIVQQSEKLADGQLLWHRLSFGQTMQGVELLQEQYEWLTMPEQGTALEGELPGIKWKEVAGKLHVNACYHPSFGKPVRTNGQSDLLDEKAFELTPLQYGQIVINGRHTVEDGSIYEQRITNLWYVTDYSEIRSLRSSPDYQYKQMASLW</sequence>
<keyword evidence="2" id="KW-1185">Reference proteome</keyword>
<evidence type="ECO:0000313" key="1">
    <source>
        <dbReference type="EMBL" id="MDR6246732.1"/>
    </source>
</evidence>
<gene>
    <name evidence="1" type="ORF">JOC58_004677</name>
</gene>
<dbReference type="Proteomes" id="UP001185028">
    <property type="component" value="Unassembled WGS sequence"/>
</dbReference>
<name>A0ABU1J875_9BACL</name>
<evidence type="ECO:0000313" key="2">
    <source>
        <dbReference type="Proteomes" id="UP001185028"/>
    </source>
</evidence>
<protein>
    <submittedName>
        <fullName evidence="1">Uncharacterized protein</fullName>
    </submittedName>
</protein>
<accession>A0ABU1J875</accession>
<comment type="caution">
    <text evidence="1">The sequence shown here is derived from an EMBL/GenBank/DDBJ whole genome shotgun (WGS) entry which is preliminary data.</text>
</comment>
<proteinExistence type="predicted"/>
<reference evidence="1 2" key="1">
    <citation type="submission" date="2023-07" db="EMBL/GenBank/DDBJ databases">
        <title>Genomic Encyclopedia of Type Strains, Phase IV (KMG-IV): sequencing the most valuable type-strain genomes for metagenomic binning, comparative biology and taxonomic classification.</title>
        <authorList>
            <person name="Goeker M."/>
        </authorList>
    </citation>
    <scope>NUCLEOTIDE SEQUENCE [LARGE SCALE GENOMIC DNA]</scope>
    <source>
        <strain evidence="1 2">DSM 22170</strain>
    </source>
</reference>
<organism evidence="1 2">
    <name type="scientific">Paenibacillus hunanensis</name>
    <dbReference type="NCBI Taxonomy" id="539262"/>
    <lineage>
        <taxon>Bacteria</taxon>
        <taxon>Bacillati</taxon>
        <taxon>Bacillota</taxon>
        <taxon>Bacilli</taxon>
        <taxon>Bacillales</taxon>
        <taxon>Paenibacillaceae</taxon>
        <taxon>Paenibacillus</taxon>
    </lineage>
</organism>
<dbReference type="RefSeq" id="WP_188778680.1">
    <property type="nucleotide sequence ID" value="NZ_BMMB01000022.1"/>
</dbReference>
<dbReference type="EMBL" id="JAVDQH010000038">
    <property type="protein sequence ID" value="MDR6246732.1"/>
    <property type="molecule type" value="Genomic_DNA"/>
</dbReference>